<dbReference type="SUPFAM" id="SSF56672">
    <property type="entry name" value="DNA/RNA polymerases"/>
    <property type="match status" value="1"/>
</dbReference>
<dbReference type="PROSITE" id="PS50994">
    <property type="entry name" value="INTEGRASE"/>
    <property type="match status" value="1"/>
</dbReference>
<organism evidence="3 4">
    <name type="scientific">Vitis vinifera</name>
    <name type="common">Grape</name>
    <dbReference type="NCBI Taxonomy" id="29760"/>
    <lineage>
        <taxon>Eukaryota</taxon>
        <taxon>Viridiplantae</taxon>
        <taxon>Streptophyta</taxon>
        <taxon>Embryophyta</taxon>
        <taxon>Tracheophyta</taxon>
        <taxon>Spermatophyta</taxon>
        <taxon>Magnoliopsida</taxon>
        <taxon>eudicotyledons</taxon>
        <taxon>Gunneridae</taxon>
        <taxon>Pentapetalae</taxon>
        <taxon>rosids</taxon>
        <taxon>Vitales</taxon>
        <taxon>Vitaceae</taxon>
        <taxon>Viteae</taxon>
        <taxon>Vitis</taxon>
    </lineage>
</organism>
<dbReference type="Pfam" id="PF07727">
    <property type="entry name" value="RVT_2"/>
    <property type="match status" value="1"/>
</dbReference>
<evidence type="ECO:0000313" key="4">
    <source>
        <dbReference type="Proteomes" id="UP000288805"/>
    </source>
</evidence>
<dbReference type="GO" id="GO:0003676">
    <property type="term" value="F:nucleic acid binding"/>
    <property type="evidence" value="ECO:0007669"/>
    <property type="project" value="InterPro"/>
</dbReference>
<dbReference type="CDD" id="cd09272">
    <property type="entry name" value="RNase_HI_RT_Ty1"/>
    <property type="match status" value="1"/>
</dbReference>
<feature type="compositionally biased region" description="Basic and acidic residues" evidence="1">
    <location>
        <begin position="59"/>
        <end position="69"/>
    </location>
</feature>
<evidence type="ECO:0000313" key="3">
    <source>
        <dbReference type="EMBL" id="RVW82831.1"/>
    </source>
</evidence>
<dbReference type="Pfam" id="PF25597">
    <property type="entry name" value="SH3_retrovirus"/>
    <property type="match status" value="1"/>
</dbReference>
<reference evidence="3 4" key="1">
    <citation type="journal article" date="2018" name="PLoS Genet.">
        <title>Population sequencing reveals clonal diversity and ancestral inbreeding in the grapevine cultivar Chardonnay.</title>
        <authorList>
            <person name="Roach M.J."/>
            <person name="Johnson D.L."/>
            <person name="Bohlmann J."/>
            <person name="van Vuuren H.J."/>
            <person name="Jones S.J."/>
            <person name="Pretorius I.S."/>
            <person name="Schmidt S.A."/>
            <person name="Borneman A.R."/>
        </authorList>
    </citation>
    <scope>NUCLEOTIDE SEQUENCE [LARGE SCALE GENOMIC DNA]</scope>
    <source>
        <strain evidence="4">cv. Chardonnay</strain>
        <tissue evidence="3">Leaf</tissue>
    </source>
</reference>
<proteinExistence type="predicted"/>
<comment type="caution">
    <text evidence="3">The sequence shown here is derived from an EMBL/GenBank/DDBJ whole genome shotgun (WGS) entry which is preliminary data.</text>
</comment>
<dbReference type="InterPro" id="IPR057670">
    <property type="entry name" value="SH3_retrovirus"/>
</dbReference>
<feature type="domain" description="Integrase catalytic" evidence="2">
    <location>
        <begin position="63"/>
        <end position="227"/>
    </location>
</feature>
<dbReference type="AlphaFoldDB" id="A0A438HEE3"/>
<dbReference type="Gene3D" id="3.30.420.10">
    <property type="entry name" value="Ribonuclease H-like superfamily/Ribonuclease H"/>
    <property type="match status" value="1"/>
</dbReference>
<dbReference type="GO" id="GO:0015074">
    <property type="term" value="P:DNA integration"/>
    <property type="evidence" value="ECO:0007669"/>
    <property type="project" value="InterPro"/>
</dbReference>
<dbReference type="EMBL" id="QGNW01000235">
    <property type="protein sequence ID" value="RVW82831.1"/>
    <property type="molecule type" value="Genomic_DNA"/>
</dbReference>
<accession>A0A438HEE3</accession>
<dbReference type="InterPro" id="IPR012337">
    <property type="entry name" value="RNaseH-like_sf"/>
</dbReference>
<gene>
    <name evidence="3" type="primary">POLX_344</name>
    <name evidence="3" type="ORF">CK203_051197</name>
</gene>
<dbReference type="PANTHER" id="PTHR11439">
    <property type="entry name" value="GAG-POL-RELATED RETROTRANSPOSON"/>
    <property type="match status" value="1"/>
</dbReference>
<dbReference type="PANTHER" id="PTHR11439:SF467">
    <property type="entry name" value="INTEGRASE CATALYTIC DOMAIN-CONTAINING PROTEIN"/>
    <property type="match status" value="1"/>
</dbReference>
<protein>
    <submittedName>
        <fullName evidence="3">Retrovirus-related Pol polyprotein from transposon TNT 1-94</fullName>
    </submittedName>
</protein>
<evidence type="ECO:0000259" key="2">
    <source>
        <dbReference type="PROSITE" id="PS50994"/>
    </source>
</evidence>
<dbReference type="SUPFAM" id="SSF53098">
    <property type="entry name" value="Ribonuclease H-like"/>
    <property type="match status" value="1"/>
</dbReference>
<name>A0A438HEE3_VITVI</name>
<evidence type="ECO:0000256" key="1">
    <source>
        <dbReference type="SAM" id="MobiDB-lite"/>
    </source>
</evidence>
<dbReference type="Proteomes" id="UP000288805">
    <property type="component" value="Unassembled WGS sequence"/>
</dbReference>
<feature type="compositionally biased region" description="Polar residues" evidence="1">
    <location>
        <begin position="48"/>
        <end position="58"/>
    </location>
</feature>
<dbReference type="InterPro" id="IPR043502">
    <property type="entry name" value="DNA/RNA_pol_sf"/>
</dbReference>
<dbReference type="InterPro" id="IPR013103">
    <property type="entry name" value="RVT_2"/>
</dbReference>
<sequence length="888" mass="100800">MELKSWIFCRYGSPTAINHPKTSPNIDKSTFKCTHFNKTGPTSLDIPQFQSNNSWYDQENNKEPRDPKKTSTATVVEIKTEANVAEKASALVVATDHGANGNTTPIIGEGSLTLIDTLNLDSVLVVPSLDYNLFDNGGEYQSSDLQKYLEGHDIIHQTTCSNTPQQNGVAEQKNRHLLEVVRASLIATKTPISYWGEAITSTAYLINRVPSSSINFQTPLQALTNVVVAPTVPNLPPRVFGCVAFVHLHKHQRTKLTSHALQCVFVGYALHKKGYRCYHPPTRQMYITMDVVFHEDSMYFSSESELQGEYHKEIQTLDYDYHISEEDESGQSELVNQEVGELDMSGQQFGSEDVFTEILNQSSFVEGVLNLEPDPFMKRLPHRHNRDIPKPTYEPELSTKVKYPMSNYVSTHHLSESNKSFVNQLSIVSIPNSVQEALADLRWKAAMNEEMKSLQKNETWELVECPPGKKPVGCRWIYTVKYKADGSIERFKARMVAKGYTQTYGIDYTETFAPVAKINTIRVLLSLVANLDWPLQQFDVKNVFLHDELSEEVYMDLPPGCMVSEKQCQKVCKLKKSLYGLKQSSRAWFGRFTKSMRAFGYRQSNSDHTLFLKKQHGKITTLILYVDDIVVTGNDPEKRKALQNYLSREFEMKDLDLLQETGMSGCQPVNTPIEEAHTRPDLAYALSVVSQYMHNPGEQHMNAIMRILRYLKNAPRKGILFAKNVDHQSIEVYTDVDWAGAVDDRRSTSGYFTFVGGNLVTWKSKKQNVIARSSAEAEFRGMALGLCEALWIRLLLQDLGYLSRQPIRLFCDNKVACDIAHNPVQHDRTKHVEVDRFFIKEKLDDKIVELPKIRSEDQLADILTKAVSSQVFSKFLDKLGMCDIYAPT</sequence>
<dbReference type="InterPro" id="IPR001584">
    <property type="entry name" value="Integrase_cat-core"/>
</dbReference>
<feature type="region of interest" description="Disordered" evidence="1">
    <location>
        <begin position="42"/>
        <end position="71"/>
    </location>
</feature>
<dbReference type="InterPro" id="IPR036397">
    <property type="entry name" value="RNaseH_sf"/>
</dbReference>